<dbReference type="InterPro" id="IPR001322">
    <property type="entry name" value="Lamin_tail_dom"/>
</dbReference>
<name>A0A381R1R3_9ZZZZ</name>
<evidence type="ECO:0000313" key="2">
    <source>
        <dbReference type="EMBL" id="SUZ84788.1"/>
    </source>
</evidence>
<feature type="domain" description="LTD" evidence="1">
    <location>
        <begin position="526"/>
        <end position="659"/>
    </location>
</feature>
<dbReference type="NCBIfam" id="TIGR04183">
    <property type="entry name" value="Por_Secre_tail"/>
    <property type="match status" value="1"/>
</dbReference>
<evidence type="ECO:0000259" key="1">
    <source>
        <dbReference type="PROSITE" id="PS51841"/>
    </source>
</evidence>
<dbReference type="PROSITE" id="PS51841">
    <property type="entry name" value="LTD"/>
    <property type="match status" value="1"/>
</dbReference>
<dbReference type="Gene3D" id="2.60.40.4070">
    <property type="match status" value="1"/>
</dbReference>
<accession>A0A381R1R3</accession>
<organism evidence="2">
    <name type="scientific">marine metagenome</name>
    <dbReference type="NCBI Taxonomy" id="408172"/>
    <lineage>
        <taxon>unclassified sequences</taxon>
        <taxon>metagenomes</taxon>
        <taxon>ecological metagenomes</taxon>
    </lineage>
</organism>
<dbReference type="SUPFAM" id="SSF74853">
    <property type="entry name" value="Lamin A/C globular tail domain"/>
    <property type="match status" value="1"/>
</dbReference>
<reference evidence="2" key="1">
    <citation type="submission" date="2018-05" db="EMBL/GenBank/DDBJ databases">
        <authorList>
            <person name="Lanie J.A."/>
            <person name="Ng W.-L."/>
            <person name="Kazmierczak K.M."/>
            <person name="Andrzejewski T.M."/>
            <person name="Davidsen T.M."/>
            <person name="Wayne K.J."/>
            <person name="Tettelin H."/>
            <person name="Glass J.I."/>
            <person name="Rusch D."/>
            <person name="Podicherti R."/>
            <person name="Tsui H.-C.T."/>
            <person name="Winkler M.E."/>
        </authorList>
    </citation>
    <scope>NUCLEOTIDE SEQUENCE</scope>
</reference>
<dbReference type="InterPro" id="IPR014867">
    <property type="entry name" value="Spore_coat_CotH_CotH2/3/7"/>
</dbReference>
<dbReference type="AlphaFoldDB" id="A0A381R1R3"/>
<dbReference type="Pfam" id="PF00932">
    <property type="entry name" value="LTD"/>
    <property type="match status" value="1"/>
</dbReference>
<proteinExistence type="predicted"/>
<dbReference type="PANTHER" id="PTHR40050">
    <property type="entry name" value="INNER SPORE COAT PROTEIN H"/>
    <property type="match status" value="1"/>
</dbReference>
<dbReference type="Pfam" id="PF18962">
    <property type="entry name" value="Por_Secre_tail"/>
    <property type="match status" value="1"/>
</dbReference>
<protein>
    <recommendedName>
        <fullName evidence="1">LTD domain-containing protein</fullName>
    </recommendedName>
</protein>
<gene>
    <name evidence="2" type="ORF">METZ01_LOCUS37642</name>
</gene>
<dbReference type="Pfam" id="PF08757">
    <property type="entry name" value="CotH"/>
    <property type="match status" value="1"/>
</dbReference>
<dbReference type="InterPro" id="IPR026444">
    <property type="entry name" value="Secre_tail"/>
</dbReference>
<sequence length="783" mass="90784">MKFLYRFLLHALKIRELFLFILPLTYSVYADDSWMVYDDTTMATIQIEIDSDDLDYMYNNVESDSMHVASIHFLNHWIDQSLDSVGFRLRGNTSRNAAKKSFKLDFNHFAQGRDFYGLEKLNLNGEHNDPSIIRSKLCWDIFKGIGMPATRASHVKVYINGQYYGLYISVEHIDENFLTRHYADDTGNLWKCIWPADLTYRGNTPEDYHPYYNEERPYDLKTNKQEYDFSELAKLIRIINQNPDSLEQVINMKEVLQYLAINILTGSWDDYRFLKNNYYLYHEPNKDLFHWIPFDYDNSFSVDWFDRDWSDIDPYTYANIDGSERPLTEYIFTRPRFVDLFTHFLEFYMSEVASLEKIEPRLDYFLDWLTPAAMEDVYRTYDYGFNMDDFTDSYGYEYSDQHVKEGLKKFLVDRVNSLESQLAYQSTRPYIYDIEEYNDLVPVGNAVDIHISVFAPGSIDQVSFYSRADSGAWQTSQFYPNPVDETTIVEQHDRWSLSTYPSVPGLVEWYAIAFANGETDRYPASGFGSFTAVNMVNPSLFVNEIMAINDSTISDEFGEFDDWFEIYNPEEYPVRLEGFYVSDKKDNLTKWQFPASDIEILPSEHIIVWCDEDEEQGIAHTNFKLSGSGEFLALVAPDGVTIVDSISFQQQQPDVSYGRTIDGGVEWNFFDSPTPGATNQLLRIDQDNYIPQSVSIISAYPNPFNPNCTINFQASQRSEVTIQVYNLAGQLVLNRSQKIESIGLNKWVWNGTSDTGNRVGSGIYLLQISDGISSSLVKIVFAK</sequence>
<dbReference type="PANTHER" id="PTHR40050:SF1">
    <property type="entry name" value="INNER SPORE COAT PROTEIN H"/>
    <property type="match status" value="1"/>
</dbReference>
<dbReference type="InterPro" id="IPR036415">
    <property type="entry name" value="Lamin_tail_dom_sf"/>
</dbReference>
<dbReference type="EMBL" id="UINC01001606">
    <property type="protein sequence ID" value="SUZ84788.1"/>
    <property type="molecule type" value="Genomic_DNA"/>
</dbReference>